<dbReference type="Pfam" id="PF20231">
    <property type="entry name" value="DUF6589"/>
    <property type="match status" value="1"/>
</dbReference>
<reference evidence="2 3" key="1">
    <citation type="submission" date="2018-06" db="EMBL/GenBank/DDBJ databases">
        <title>A transcriptomic atlas of mushroom development highlights an independent origin of complex multicellularity.</title>
        <authorList>
            <consortium name="DOE Joint Genome Institute"/>
            <person name="Krizsan K."/>
            <person name="Almasi E."/>
            <person name="Merenyi Z."/>
            <person name="Sahu N."/>
            <person name="Viragh M."/>
            <person name="Koszo T."/>
            <person name="Mondo S."/>
            <person name="Kiss B."/>
            <person name="Balint B."/>
            <person name="Kues U."/>
            <person name="Barry K."/>
            <person name="Hegedus J.C."/>
            <person name="Henrissat B."/>
            <person name="Johnson J."/>
            <person name="Lipzen A."/>
            <person name="Ohm R."/>
            <person name="Nagy I."/>
            <person name="Pangilinan J."/>
            <person name="Yan J."/>
            <person name="Xiong Y."/>
            <person name="Grigoriev I.V."/>
            <person name="Hibbett D.S."/>
            <person name="Nagy L.G."/>
        </authorList>
    </citation>
    <scope>NUCLEOTIDE SEQUENCE [LARGE SCALE GENOMIC DNA]</scope>
    <source>
        <strain evidence="2 3">SZMC22713</strain>
    </source>
</reference>
<proteinExistence type="predicted"/>
<evidence type="ECO:0000313" key="3">
    <source>
        <dbReference type="Proteomes" id="UP000294933"/>
    </source>
</evidence>
<evidence type="ECO:0000313" key="2">
    <source>
        <dbReference type="EMBL" id="TDL14195.1"/>
    </source>
</evidence>
<organism evidence="2 3">
    <name type="scientific">Rickenella mellea</name>
    <dbReference type="NCBI Taxonomy" id="50990"/>
    <lineage>
        <taxon>Eukaryota</taxon>
        <taxon>Fungi</taxon>
        <taxon>Dikarya</taxon>
        <taxon>Basidiomycota</taxon>
        <taxon>Agaricomycotina</taxon>
        <taxon>Agaricomycetes</taxon>
        <taxon>Hymenochaetales</taxon>
        <taxon>Rickenellaceae</taxon>
        <taxon>Rickenella</taxon>
    </lineage>
</organism>
<dbReference type="EMBL" id="ML170374">
    <property type="protein sequence ID" value="TDL14195.1"/>
    <property type="molecule type" value="Genomic_DNA"/>
</dbReference>
<protein>
    <recommendedName>
        <fullName evidence="1">DUF6589 domain-containing protein</fullName>
    </recommendedName>
</protein>
<dbReference type="OrthoDB" id="4743193at2759"/>
<evidence type="ECO:0000259" key="1">
    <source>
        <dbReference type="Pfam" id="PF20231"/>
    </source>
</evidence>
<sequence length="436" mass="50265">MDINQSTTQGNIDAIEDILYQGRIGDPTENPGVKDISDCVVLVHGDLATCDRIESAQASRAIEETPWRRFQFVLVIFGLFHLKMACVDALWRIFIEKKASHSDPNGVMEHVGILRPKETGKIASKPGFRRMHEVIQHDGTALRLDCWRVESKKQDSTHTTLELWAASKPSWNQIVARSIILAKEYVACRDFGQRRRKPSNERDEVFENSLLKNQYFLLYEEVTYAMNAGDIGRVEHCFLPWISLFLASGKNKYATHMATFLVDLHTTIPEPLRQWRQGLSLLNIICSRIIRMNWLCNPTGKPGKFRGVDWLVERNNLYTKSWHGGSFSNRSVPRILKESPLIEIYRKMHVNIEQNFRLDNCTIQHAPPNMERTLRALGNHIHEHKPHVFKPRRKATYIIEDKLRQGIAQVMLNLDLDMESCADDEEAEVDPEDLLD</sequence>
<keyword evidence="3" id="KW-1185">Reference proteome</keyword>
<gene>
    <name evidence="2" type="ORF">BD410DRAFT_734442</name>
</gene>
<dbReference type="STRING" id="50990.A0A4Y7PFT9"/>
<dbReference type="Proteomes" id="UP000294933">
    <property type="component" value="Unassembled WGS sequence"/>
</dbReference>
<dbReference type="InterPro" id="IPR046496">
    <property type="entry name" value="DUF6589"/>
</dbReference>
<name>A0A4Y7PFT9_9AGAM</name>
<dbReference type="AlphaFoldDB" id="A0A4Y7PFT9"/>
<feature type="domain" description="DUF6589" evidence="1">
    <location>
        <begin position="1"/>
        <end position="365"/>
    </location>
</feature>
<accession>A0A4Y7PFT9</accession>
<dbReference type="VEuPathDB" id="FungiDB:BD410DRAFT_734442"/>